<dbReference type="RefSeq" id="WP_112429566.1">
    <property type="nucleotide sequence ID" value="NZ_MCIF01000002.1"/>
</dbReference>
<accession>A0A328VKU7</accession>
<feature type="compositionally biased region" description="Polar residues" evidence="1">
    <location>
        <begin position="1"/>
        <end position="16"/>
    </location>
</feature>
<comment type="caution">
    <text evidence="2">The sequence shown here is derived from an EMBL/GenBank/DDBJ whole genome shotgun (WGS) entry which is preliminary data.</text>
</comment>
<dbReference type="Proteomes" id="UP000248706">
    <property type="component" value="Unassembled WGS sequence"/>
</dbReference>
<evidence type="ECO:0000256" key="1">
    <source>
        <dbReference type="SAM" id="MobiDB-lite"/>
    </source>
</evidence>
<name>A0A328VKU7_9CHLR</name>
<keyword evidence="3" id="KW-1185">Reference proteome</keyword>
<organism evidence="2 3">
    <name type="scientific">Thermogemmatispora tikiterensis</name>
    <dbReference type="NCBI Taxonomy" id="1825093"/>
    <lineage>
        <taxon>Bacteria</taxon>
        <taxon>Bacillati</taxon>
        <taxon>Chloroflexota</taxon>
        <taxon>Ktedonobacteria</taxon>
        <taxon>Thermogemmatisporales</taxon>
        <taxon>Thermogemmatisporaceae</taxon>
        <taxon>Thermogemmatispora</taxon>
    </lineage>
</organism>
<sequence>MSNHSNYESEMNQPHPGSSGGLARWLQELMLPPNAPAPSPSSPGEQLTLLQSHDDHLLLYQQIPDFCESLIKHDDHVYLRFAGLIYHLIGCSLCRSAYVETYAALKKTLGNQPRSPEQEALLRPPATVPPAPARSLVHLCQALIRQAELLLRRAEHEPKREDALVAARQLLQRAIRLSAGLTQQREQALHDLVRVASLVTTSEGPPREPPLYAYELRQPRPVTRSVRRSVLPLASASLSGQQATPAVILLQAGPYEGRIVQEGDLLVLFLQGLPAELHGHYLEAALPLGTLVEAVEWFGGNPQAIRSPETVDSQGQLRFPLGRTSLQLSKPEERNMLEVAFMRLELRPCQPW</sequence>
<evidence type="ECO:0000313" key="3">
    <source>
        <dbReference type="Proteomes" id="UP000248706"/>
    </source>
</evidence>
<dbReference type="AlphaFoldDB" id="A0A328VKU7"/>
<dbReference type="EMBL" id="MCIF01000002">
    <property type="protein sequence ID" value="RAQ96193.1"/>
    <property type="molecule type" value="Genomic_DNA"/>
</dbReference>
<reference evidence="2 3" key="1">
    <citation type="submission" date="2016-08" db="EMBL/GenBank/DDBJ databases">
        <title>Analysis of Carbohydrate Active Enzymes in Thermogemmatispora T81 Reveals Carbohydrate Degradation Ability.</title>
        <authorList>
            <person name="Tomazini A."/>
            <person name="Lal S."/>
            <person name="Stott M."/>
            <person name="Henrissat B."/>
            <person name="Polikarpov I."/>
            <person name="Sparling R."/>
            <person name="Levin D.B."/>
        </authorList>
    </citation>
    <scope>NUCLEOTIDE SEQUENCE [LARGE SCALE GENOMIC DNA]</scope>
    <source>
        <strain evidence="2 3">T81</strain>
    </source>
</reference>
<proteinExistence type="predicted"/>
<gene>
    <name evidence="2" type="ORF">A4R35_11675</name>
</gene>
<evidence type="ECO:0000313" key="2">
    <source>
        <dbReference type="EMBL" id="RAQ96193.1"/>
    </source>
</evidence>
<feature type="region of interest" description="Disordered" evidence="1">
    <location>
        <begin position="1"/>
        <end position="20"/>
    </location>
</feature>
<protein>
    <submittedName>
        <fullName evidence="2">Uncharacterized protein</fullName>
    </submittedName>
</protein>
<dbReference type="OrthoDB" id="146509at2"/>